<dbReference type="PANTHER" id="PTHR37984:SF5">
    <property type="entry name" value="PROTEIN NYNRIN-LIKE"/>
    <property type="match status" value="1"/>
</dbReference>
<dbReference type="OrthoDB" id="5860913at2759"/>
<dbReference type="Proteomes" id="UP000499080">
    <property type="component" value="Unassembled WGS sequence"/>
</dbReference>
<keyword evidence="6" id="KW-0378">Hydrolase</keyword>
<dbReference type="InterPro" id="IPR050951">
    <property type="entry name" value="Retrovirus_Pol_polyprotein"/>
</dbReference>
<reference evidence="9 10" key="1">
    <citation type="journal article" date="2019" name="Sci. Rep.">
        <title>Orb-weaving spider Araneus ventricosus genome elucidates the spidroin gene catalogue.</title>
        <authorList>
            <person name="Kono N."/>
            <person name="Nakamura H."/>
            <person name="Ohtoshi R."/>
            <person name="Moran D.A.P."/>
            <person name="Shinohara A."/>
            <person name="Yoshida Y."/>
            <person name="Fujiwara M."/>
            <person name="Mori M."/>
            <person name="Tomita M."/>
            <person name="Arakawa K."/>
        </authorList>
    </citation>
    <scope>NUCLEOTIDE SEQUENCE [LARGE SCALE GENOMIC DNA]</scope>
</reference>
<evidence type="ECO:0000313" key="9">
    <source>
        <dbReference type="EMBL" id="GBN51800.1"/>
    </source>
</evidence>
<dbReference type="InterPro" id="IPR043128">
    <property type="entry name" value="Rev_trsase/Diguanyl_cyclase"/>
</dbReference>
<evidence type="ECO:0000256" key="7">
    <source>
        <dbReference type="ARBA" id="ARBA00022918"/>
    </source>
</evidence>
<keyword evidence="2" id="KW-0808">Transferase</keyword>
<dbReference type="GO" id="GO:0006508">
    <property type="term" value="P:proteolysis"/>
    <property type="evidence" value="ECO:0007669"/>
    <property type="project" value="UniProtKB-KW"/>
</dbReference>
<dbReference type="Gene3D" id="3.10.10.10">
    <property type="entry name" value="HIV Type 1 Reverse Transcriptase, subunit A, domain 1"/>
    <property type="match status" value="1"/>
</dbReference>
<evidence type="ECO:0000256" key="3">
    <source>
        <dbReference type="ARBA" id="ARBA00022695"/>
    </source>
</evidence>
<dbReference type="SUPFAM" id="SSF56672">
    <property type="entry name" value="DNA/RNA polymerases"/>
    <property type="match status" value="1"/>
</dbReference>
<dbReference type="FunFam" id="3.10.10.10:FF:000007">
    <property type="entry name" value="Retrovirus-related Pol polyprotein from transposon 17.6-like Protein"/>
    <property type="match status" value="1"/>
</dbReference>
<dbReference type="Gene3D" id="3.30.70.270">
    <property type="match status" value="2"/>
</dbReference>
<accession>A0A4Y2PMN4</accession>
<evidence type="ECO:0000256" key="5">
    <source>
        <dbReference type="ARBA" id="ARBA00022759"/>
    </source>
</evidence>
<evidence type="ECO:0000313" key="10">
    <source>
        <dbReference type="Proteomes" id="UP000499080"/>
    </source>
</evidence>
<dbReference type="CDD" id="cd01647">
    <property type="entry name" value="RT_LTR"/>
    <property type="match status" value="1"/>
</dbReference>
<evidence type="ECO:0000256" key="1">
    <source>
        <dbReference type="ARBA" id="ARBA00022670"/>
    </source>
</evidence>
<comment type="caution">
    <text evidence="9">The sequence shown here is derived from an EMBL/GenBank/DDBJ whole genome shotgun (WGS) entry which is preliminary data.</text>
</comment>
<organism evidence="9 10">
    <name type="scientific">Araneus ventricosus</name>
    <name type="common">Orbweaver spider</name>
    <name type="synonym">Epeira ventricosa</name>
    <dbReference type="NCBI Taxonomy" id="182803"/>
    <lineage>
        <taxon>Eukaryota</taxon>
        <taxon>Metazoa</taxon>
        <taxon>Ecdysozoa</taxon>
        <taxon>Arthropoda</taxon>
        <taxon>Chelicerata</taxon>
        <taxon>Arachnida</taxon>
        <taxon>Araneae</taxon>
        <taxon>Araneomorphae</taxon>
        <taxon>Entelegynae</taxon>
        <taxon>Araneoidea</taxon>
        <taxon>Araneidae</taxon>
        <taxon>Araneus</taxon>
    </lineage>
</organism>
<dbReference type="EMBL" id="BGPR01011542">
    <property type="protein sequence ID" value="GBN51800.1"/>
    <property type="molecule type" value="Genomic_DNA"/>
</dbReference>
<dbReference type="InterPro" id="IPR000477">
    <property type="entry name" value="RT_dom"/>
</dbReference>
<keyword evidence="5" id="KW-0255">Endonuclease</keyword>
<keyword evidence="1" id="KW-0645">Protease</keyword>
<protein>
    <submittedName>
        <fullName evidence="9">Transposon Ty3-I Gag-Pol polyprotein</fullName>
    </submittedName>
</protein>
<evidence type="ECO:0000256" key="2">
    <source>
        <dbReference type="ARBA" id="ARBA00022679"/>
    </source>
</evidence>
<dbReference type="GO" id="GO:0008233">
    <property type="term" value="F:peptidase activity"/>
    <property type="evidence" value="ECO:0007669"/>
    <property type="project" value="UniProtKB-KW"/>
</dbReference>
<keyword evidence="7" id="KW-0695">RNA-directed DNA polymerase</keyword>
<dbReference type="AlphaFoldDB" id="A0A4Y2PMN4"/>
<sequence>MNQNLLGGAENILSRAYHQIPVFPDDIPKTAITTPFGLLEYVYVPFGLRNAGKNFQRFINQVSSGLNSCVPYFDDILIASNNKEEHKYHLRIVCYRLMEHGLNLNASKCILGQISVTFQGCLFTLEGVKALPSKVKQILGMSKPKTLSEFRRFAAMLNFYRRFIPNVSKIQTVLNDFLKNSKKNDKRLIAWNEE</sequence>
<dbReference type="PANTHER" id="PTHR37984">
    <property type="entry name" value="PROTEIN CBG26694"/>
    <property type="match status" value="1"/>
</dbReference>
<evidence type="ECO:0000259" key="8">
    <source>
        <dbReference type="Pfam" id="PF00078"/>
    </source>
</evidence>
<feature type="domain" description="Reverse transcriptase" evidence="8">
    <location>
        <begin position="13"/>
        <end position="120"/>
    </location>
</feature>
<dbReference type="GO" id="GO:0004519">
    <property type="term" value="F:endonuclease activity"/>
    <property type="evidence" value="ECO:0007669"/>
    <property type="project" value="UniProtKB-KW"/>
</dbReference>
<evidence type="ECO:0000256" key="4">
    <source>
        <dbReference type="ARBA" id="ARBA00022722"/>
    </source>
</evidence>
<keyword evidence="3" id="KW-0548">Nucleotidyltransferase</keyword>
<dbReference type="Pfam" id="PF00078">
    <property type="entry name" value="RVT_1"/>
    <property type="match status" value="1"/>
</dbReference>
<keyword evidence="10" id="KW-1185">Reference proteome</keyword>
<evidence type="ECO:0000256" key="6">
    <source>
        <dbReference type="ARBA" id="ARBA00022801"/>
    </source>
</evidence>
<proteinExistence type="predicted"/>
<dbReference type="GO" id="GO:0003964">
    <property type="term" value="F:RNA-directed DNA polymerase activity"/>
    <property type="evidence" value="ECO:0007669"/>
    <property type="project" value="UniProtKB-KW"/>
</dbReference>
<gene>
    <name evidence="9" type="primary">TY3B-I_25</name>
    <name evidence="9" type="ORF">AVEN_56816_1</name>
</gene>
<dbReference type="InterPro" id="IPR043502">
    <property type="entry name" value="DNA/RNA_pol_sf"/>
</dbReference>
<keyword evidence="4" id="KW-0540">Nuclease</keyword>
<name>A0A4Y2PMN4_ARAVE</name>